<feature type="domain" description="DUF7107" evidence="2">
    <location>
        <begin position="894"/>
        <end position="941"/>
    </location>
</feature>
<evidence type="ECO:0000313" key="4">
    <source>
        <dbReference type="Proteomes" id="UP000054826"/>
    </source>
</evidence>
<feature type="domain" description="DUF7107" evidence="2">
    <location>
        <begin position="107"/>
        <end position="154"/>
    </location>
</feature>
<feature type="domain" description="DUF7107" evidence="2">
    <location>
        <begin position="562"/>
        <end position="609"/>
    </location>
</feature>
<dbReference type="Proteomes" id="UP000054826">
    <property type="component" value="Unassembled WGS sequence"/>
</dbReference>
<feature type="compositionally biased region" description="Acidic residues" evidence="1">
    <location>
        <begin position="1813"/>
        <end position="1830"/>
    </location>
</feature>
<reference evidence="3 4" key="1">
    <citation type="submission" date="2015-01" db="EMBL/GenBank/DDBJ databases">
        <title>Evolution of Trichinella species and genotypes.</title>
        <authorList>
            <person name="Korhonen P.K."/>
            <person name="Edoardo P."/>
            <person name="Giuseppe L.R."/>
            <person name="Gasser R.B."/>
        </authorList>
    </citation>
    <scope>NUCLEOTIDE SEQUENCE [LARGE SCALE GENOMIC DNA]</scope>
    <source>
        <strain evidence="3">ISS176</strain>
    </source>
</reference>
<feature type="compositionally biased region" description="Acidic residues" evidence="1">
    <location>
        <begin position="1637"/>
        <end position="1684"/>
    </location>
</feature>
<feature type="domain" description="DUF7107" evidence="2">
    <location>
        <begin position="383"/>
        <end position="428"/>
    </location>
</feature>
<feature type="region of interest" description="Disordered" evidence="1">
    <location>
        <begin position="1344"/>
        <end position="1406"/>
    </location>
</feature>
<feature type="domain" description="DUF7107" evidence="2">
    <location>
        <begin position="1072"/>
        <end position="1119"/>
    </location>
</feature>
<evidence type="ECO:0000256" key="1">
    <source>
        <dbReference type="SAM" id="MobiDB-lite"/>
    </source>
</evidence>
<proteinExistence type="predicted"/>
<feature type="domain" description="DUF7107" evidence="2">
    <location>
        <begin position="1552"/>
        <end position="1598"/>
    </location>
</feature>
<name>A0A0V1K152_TRIPS</name>
<protein>
    <submittedName>
        <fullName evidence="3">Cell surface glycoprotein 1</fullName>
    </submittedName>
</protein>
<dbReference type="EMBL" id="JYDV01000023">
    <property type="protein sequence ID" value="KRZ40926.1"/>
    <property type="molecule type" value="Genomic_DNA"/>
</dbReference>
<evidence type="ECO:0000259" key="2">
    <source>
        <dbReference type="Pfam" id="PF23416"/>
    </source>
</evidence>
<dbReference type="PANTHER" id="PTHR36519:SF9">
    <property type="entry name" value="EB DOMAIN-CONTAINING PROTEIN-RELATED"/>
    <property type="match status" value="1"/>
</dbReference>
<feature type="compositionally biased region" description="Basic and acidic residues" evidence="1">
    <location>
        <begin position="1868"/>
        <end position="1878"/>
    </location>
</feature>
<dbReference type="InterPro" id="IPR055531">
    <property type="entry name" value="DUF7107"/>
</dbReference>
<feature type="domain" description="DUF7107" evidence="2">
    <location>
        <begin position="840"/>
        <end position="887"/>
    </location>
</feature>
<feature type="compositionally biased region" description="Acidic residues" evidence="1">
    <location>
        <begin position="1940"/>
        <end position="1957"/>
    </location>
</feature>
<feature type="compositionally biased region" description="Acidic residues" evidence="1">
    <location>
        <begin position="1964"/>
        <end position="1974"/>
    </location>
</feature>
<feature type="domain" description="DUF7107" evidence="2">
    <location>
        <begin position="217"/>
        <end position="264"/>
    </location>
</feature>
<evidence type="ECO:0000313" key="3">
    <source>
        <dbReference type="EMBL" id="KRZ40926.1"/>
    </source>
</evidence>
<feature type="compositionally biased region" description="Acidic residues" evidence="1">
    <location>
        <begin position="1697"/>
        <end position="1753"/>
    </location>
</feature>
<feature type="domain" description="DUF7107" evidence="2">
    <location>
        <begin position="1487"/>
        <end position="1533"/>
    </location>
</feature>
<dbReference type="Pfam" id="PF23416">
    <property type="entry name" value="DUF7107"/>
    <property type="match status" value="18"/>
</dbReference>
<feature type="domain" description="DUF7107" evidence="2">
    <location>
        <begin position="763"/>
        <end position="809"/>
    </location>
</feature>
<feature type="domain" description="DUF7107" evidence="2">
    <location>
        <begin position="1013"/>
        <end position="1060"/>
    </location>
</feature>
<feature type="domain" description="DUF7107" evidence="2">
    <location>
        <begin position="165"/>
        <end position="211"/>
    </location>
</feature>
<feature type="compositionally biased region" description="Basic and acidic residues" evidence="1">
    <location>
        <begin position="1893"/>
        <end position="1910"/>
    </location>
</feature>
<feature type="domain" description="DUF7107" evidence="2">
    <location>
        <begin position="53"/>
        <end position="100"/>
    </location>
</feature>
<dbReference type="PANTHER" id="PTHR36519">
    <property type="entry name" value="FIP (FUNGUS-INDUCED PROTEIN) RELATED-RELATED"/>
    <property type="match status" value="1"/>
</dbReference>
<comment type="caution">
    <text evidence="3">The sequence shown here is derived from an EMBL/GenBank/DDBJ whole genome shotgun (WGS) entry which is preliminary data.</text>
</comment>
<gene>
    <name evidence="3" type="primary">olpB</name>
    <name evidence="3" type="ORF">T4C_11889</name>
</gene>
<feature type="compositionally biased region" description="Acidic residues" evidence="1">
    <location>
        <begin position="1777"/>
        <end position="1789"/>
    </location>
</feature>
<accession>A0A0V1K152</accession>
<feature type="compositionally biased region" description="Basic and acidic residues" evidence="1">
    <location>
        <begin position="1916"/>
        <end position="1939"/>
    </location>
</feature>
<feature type="domain" description="DUF7107" evidence="2">
    <location>
        <begin position="1140"/>
        <end position="1187"/>
    </location>
</feature>
<feature type="domain" description="DUF7107" evidence="2">
    <location>
        <begin position="327"/>
        <end position="373"/>
    </location>
</feature>
<sequence>MKTKFINQMIILIVHPRSALLLLHLLLIAQIHFGQQQQQQQFSRPKGSRHPRYCTRHSDCVGQEICSDRACVDAKPTSKRCANDQACPNGQGCIMERCWEEDKTSYTCKTTTNCPPQTICRNNLCVHAQPTFSLCKADSMCKANQACRNGLCWQAATTTSDEFVCKTYNDCPKKWICLLGVCKEGEPTNKRCVSTETCKEMHECVDGLCWKQLRSSRCKQHSDCQTSMVCHKDVCHDAVRTNQQCNQQIHCKPTQYCKNNSCWTLIGTFSCNAHSDCGQNNLCISRACVEAEMTGKECIGDEECGVKQACKDGQCWKIVNDPNSKFCNNHDECDQFEICMKNQCAEGEVTNKACVSKAECNNDEICKQGICVKPRGSSSTNLCKVHDDCDDSMLCKNNECLDAIITERDCSQDSECPDGGCRDTICWKLTDFNAGKPHSSCRKHNDCSGQLICHKGTCQSGKPSDDECNSDLDCPRTRRCKLGLCWEVPGDNQSTKKKLQFSASKITSDSNCELHSHCDHYSICKNSKCRLAQPYEKKCHSDDHCELGDYCKFDICWNVISECRVHEECDEQYLCHNGACRQAEPNGEECFNENDCKTNEMCYGELCWQVAMMPTATHTVFAKETPAYCTSLLATLAHPTYSVPTVIAANTAYVGPMRATPNFAAPHPWKCKKEKQKSNSRRKHKPWDLDCTALCTDVTGTVHTVDCKETFGNKSIVVHLRKTCPTIMMASLFQVVLLLFWLYKAQLINCDHQAKSPNIGLACQLSSECGGQALCANKHCMPAAPTNRQCDTVKECRTNENCRYGICWKVFYASCRRNSDCIKPLTCQYGFCDITKWPTTCKKHHDCPGQLICINEKCIVAQPTETECDTDLQCLRNEACKQGICWKAHKEIKKCTKHTECKNQSLCVYGKCKQAYPTDRRCQNDRGCLRSEGCLHGICWRVDNSQRAERTKLALISISVMTVFVASEVQPIEYAPVIKTANTMKDASMAFVGIFQIVLSVHMLLARAISGERCYTDAECGKLELCVSDHCRMAIPTHRDCESSNQCRREEKCRFDMCWKLYMKEEDILGKYCKRHADCKDQFMCYRGKCQIAAPTNQNCENDNNCPPKQVCKHGICWTLAHACDALNSNINAKSSPQTYCISHDSCSNFTICYRKQCVPAIPTKSRCKHVKNCEAEQRCLFGRCWKQHLHNQPTPSPRKFNIALQKIKSEKKLSKYNDKSAPNLKSENEKNANITKIPTAKIGNKSAELKKALLNKLPDDKSKEIVERQKDENRSLTTANRSKIRQNNVENKNIKKIKKHLVAWKNSTNTKRPPSLMNKATTKSVAEAKNEVYDKTPQLTSRSISVSVKKKSEPIKARKRNKMPPVLSNKKSDTNTRVAKKIITNSSAAASNNQKAGENDRTSRISRSVKAKQIAESKTVLKCEQCKKPTAAKHQAGKMKITTRSSKAKNVIEEIAEPILDLFDDDNEVEDKKTTENSTKLKPAKRCSNHTQCGVVEMCVNKKCHSATPTKQRCQSAQQCPSRLCRYGRCWQPDSPNVQVVDVKKRKTSFCTVSKQCTSQQICLNGICTVAYPGTQRCTSSQQCKKNQICRYGRCWTANMQEALQEHNKKPVEQKPETPSAPEDTNPEEGNKEEGNQPEEGNEEEENQPEEGNEEEALPEEDNAEEPAEEEQPEEDAEEDTEAEPQAAEEKRLEEPEPAAEPEQVQEQEPEEVPELVEELEPVEEPEPVADPEPVEEAEPEEEPEPVEEPEPEKEPKPVEEPEPVAEPEVAKETEPAEEPADADEPEPEKEPKPVEEPEPVAEPEVAKETEPAEEPADADEPEPEDEPGLLENAKSRQDGGVVEEINPEMQVKDVLLQPPVMPNLEEDQHNNAKPEESQNEEYVEIEDGEKDESKISVNKKEKSESIEKIDDEANEHMSSENDTDLKSSEEEISKEDKEEVEEDGDDDEDEDDDDKESVNENDNTDDEEVSNDESDKNSKNKKKVKKDCKEKMSNQLKKFWKSGQKLKDKISKNNKQ</sequence>
<feature type="domain" description="DUF7107" evidence="2">
    <location>
        <begin position="270"/>
        <end position="317"/>
    </location>
</feature>
<feature type="region of interest" description="Disordered" evidence="1">
    <location>
        <begin position="1607"/>
        <end position="2018"/>
    </location>
</feature>
<organism evidence="3 4">
    <name type="scientific">Trichinella pseudospiralis</name>
    <name type="common">Parasitic roundworm</name>
    <dbReference type="NCBI Taxonomy" id="6337"/>
    <lineage>
        <taxon>Eukaryota</taxon>
        <taxon>Metazoa</taxon>
        <taxon>Ecdysozoa</taxon>
        <taxon>Nematoda</taxon>
        <taxon>Enoplea</taxon>
        <taxon>Dorylaimia</taxon>
        <taxon>Trichinellida</taxon>
        <taxon>Trichinellidae</taxon>
        <taxon>Trichinella</taxon>
    </lineage>
</organism>
<feature type="domain" description="DUF7107" evidence="2">
    <location>
        <begin position="511"/>
        <end position="558"/>
    </location>
</feature>
<feature type="compositionally biased region" description="Acidic residues" evidence="1">
    <location>
        <begin position="1879"/>
        <end position="1892"/>
    </location>
</feature>
<dbReference type="SMART" id="SM00286">
    <property type="entry name" value="PTI"/>
    <property type="match status" value="13"/>
</dbReference>
<feature type="compositionally biased region" description="Basic and acidic residues" evidence="1">
    <location>
        <begin position="2007"/>
        <end position="2018"/>
    </location>
</feature>
<feature type="domain" description="DUF7107" evidence="2">
    <location>
        <begin position="440"/>
        <end position="487"/>
    </location>
</feature>
<feature type="compositionally biased region" description="Basic and acidic residues" evidence="1">
    <location>
        <begin position="1607"/>
        <end position="1617"/>
    </location>
</feature>